<gene>
    <name evidence="1" type="ORF">I6I06_08700</name>
</gene>
<dbReference type="EMBL" id="CP066075">
    <property type="protein sequence ID" value="QQC62421.1"/>
    <property type="molecule type" value="Genomic_DNA"/>
</dbReference>
<protein>
    <submittedName>
        <fullName evidence="1">Uncharacterized protein</fullName>
    </submittedName>
</protein>
<evidence type="ECO:0000313" key="1">
    <source>
        <dbReference type="EMBL" id="QQC62421.1"/>
    </source>
</evidence>
<organism evidence="1 2">
    <name type="scientific">Paraburkholderia ginsengisoli</name>
    <dbReference type="NCBI Taxonomy" id="311231"/>
    <lineage>
        <taxon>Bacteria</taxon>
        <taxon>Pseudomonadati</taxon>
        <taxon>Pseudomonadota</taxon>
        <taxon>Betaproteobacteria</taxon>
        <taxon>Burkholderiales</taxon>
        <taxon>Burkholderiaceae</taxon>
        <taxon>Paraburkholderia</taxon>
    </lineage>
</organism>
<name>A0A7T4MZD1_9BURK</name>
<dbReference type="KEGG" id="pgis:I6I06_08700"/>
<reference evidence="1 2" key="1">
    <citation type="submission" date="2020-12" db="EMBL/GenBank/DDBJ databases">
        <title>FDA dAtabase for Regulatory Grade micrObial Sequences (FDA-ARGOS): Supporting development and validation of Infectious Disease Dx tests.</title>
        <authorList>
            <person name="Nelson B."/>
            <person name="Plummer A."/>
            <person name="Tallon L."/>
            <person name="Sadzewicz L."/>
            <person name="Zhao X."/>
            <person name="Boylan J."/>
            <person name="Ott S."/>
            <person name="Bowen H."/>
            <person name="Vavikolanu K."/>
            <person name="Mehta A."/>
            <person name="Aluvathingal J."/>
            <person name="Nadendla S."/>
            <person name="Myers T."/>
            <person name="Yan Y."/>
            <person name="Sichtig H."/>
        </authorList>
    </citation>
    <scope>NUCLEOTIDE SEQUENCE [LARGE SCALE GENOMIC DNA]</scope>
    <source>
        <strain evidence="1 2">FDAARGOS_1049</strain>
    </source>
</reference>
<keyword evidence="2" id="KW-1185">Reference proteome</keyword>
<dbReference type="Proteomes" id="UP000595610">
    <property type="component" value="Chromosome 1"/>
</dbReference>
<evidence type="ECO:0000313" key="2">
    <source>
        <dbReference type="Proteomes" id="UP000595610"/>
    </source>
</evidence>
<dbReference type="RefSeq" id="WP_157004240.1">
    <property type="nucleotide sequence ID" value="NZ_CP066075.1"/>
</dbReference>
<sequence>MTLITGVFALANGFPCVLQRVDTGDVPRHADAFVIALGQAQAQAQRSLPRGRPRADIVMPPRRGCASGECGDGDAVERCARISQVGLAGVCARSRDGARDGE</sequence>
<dbReference type="AlphaFoldDB" id="A0A7T4MZD1"/>
<accession>A0A7T4MZD1</accession>
<proteinExistence type="predicted"/>